<dbReference type="Gene3D" id="3.30.450.20">
    <property type="entry name" value="PAS domain"/>
    <property type="match status" value="1"/>
</dbReference>
<keyword evidence="4 13" id="KW-0808">Transferase</keyword>
<dbReference type="PRINTS" id="PR00344">
    <property type="entry name" value="BCTRLSENSOR"/>
</dbReference>
<dbReference type="SUPFAM" id="SSF55785">
    <property type="entry name" value="PYP-like sensor domain (PAS domain)"/>
    <property type="match status" value="1"/>
</dbReference>
<evidence type="ECO:0000259" key="11">
    <source>
        <dbReference type="PROSITE" id="PS50110"/>
    </source>
</evidence>
<dbReference type="SMART" id="SM00387">
    <property type="entry name" value="HATPase_c"/>
    <property type="match status" value="1"/>
</dbReference>
<evidence type="ECO:0000256" key="9">
    <source>
        <dbReference type="PROSITE-ProRule" id="PRU00169"/>
    </source>
</evidence>
<evidence type="ECO:0000256" key="2">
    <source>
        <dbReference type="ARBA" id="ARBA00012438"/>
    </source>
</evidence>
<accession>A0A5C6EAZ4</accession>
<evidence type="ECO:0000256" key="1">
    <source>
        <dbReference type="ARBA" id="ARBA00000085"/>
    </source>
</evidence>
<dbReference type="GO" id="GO:0005524">
    <property type="term" value="F:ATP binding"/>
    <property type="evidence" value="ECO:0007669"/>
    <property type="project" value="UniProtKB-KW"/>
</dbReference>
<feature type="domain" description="Response regulatory" evidence="11">
    <location>
        <begin position="6"/>
        <end position="120"/>
    </location>
</feature>
<dbReference type="InterPro" id="IPR000014">
    <property type="entry name" value="PAS"/>
</dbReference>
<organism evidence="13 14">
    <name type="scientific">Rubripirellula tenax</name>
    <dbReference type="NCBI Taxonomy" id="2528015"/>
    <lineage>
        <taxon>Bacteria</taxon>
        <taxon>Pseudomonadati</taxon>
        <taxon>Planctomycetota</taxon>
        <taxon>Planctomycetia</taxon>
        <taxon>Pirellulales</taxon>
        <taxon>Pirellulaceae</taxon>
        <taxon>Rubripirellula</taxon>
    </lineage>
</organism>
<feature type="domain" description="Histidine kinase" evidence="10">
    <location>
        <begin position="271"/>
        <end position="479"/>
    </location>
</feature>
<dbReference type="PROSITE" id="PS50110">
    <property type="entry name" value="RESPONSE_REGULATORY"/>
    <property type="match status" value="1"/>
</dbReference>
<dbReference type="PROSITE" id="PS50112">
    <property type="entry name" value="PAS"/>
    <property type="match status" value="1"/>
</dbReference>
<dbReference type="Pfam" id="PF00072">
    <property type="entry name" value="Response_reg"/>
    <property type="match status" value="1"/>
</dbReference>
<dbReference type="Gene3D" id="3.40.50.2300">
    <property type="match status" value="1"/>
</dbReference>
<sequence>MADEFEILLVEDDPDTQANLADILAMDGYRIRVAGTFSEVLDAGPQAMTGLVILDRKLPDGEAEDYLPRLKKLLPNAEFIVATGHADLEHTITAFKLGIVDYIIKPVHPEVIRSSAARIARQQQIERELHQEQQFANKVLSTAEAIILVLDLAGKVVRFNSYFTSITGWQLDDLRGRDWFDHCIPERNREKTREVFYRTAHDGQTSGILNSILTTKGREREIRWSNTTLKDDVGDTGFVLAVGVDVTDLIAAQEATMQSQRLAAIGQTVAGLAHESRNALHRIQTNVEILQLDILPGADLRDEVDSIHRAALELTNTLEEVRQYAAPIQLQRESVMLSEVWQRVWGYLKSSRDGRDALLVESNGGCDCPVDVDVIRMEQVFRNLFENSLAACQDPIRIHLHCRCDSPGAILLDIEDNGPGLNFEQREKLFEPFYTTKTRGTGLGLSIVQRIVEAHGGQIQIAEPSSCGARFLIRLDKHESAFGNSCEDKGVIGSDA</sequence>
<comment type="catalytic activity">
    <reaction evidence="1">
        <text>ATP + protein L-histidine = ADP + protein N-phospho-L-histidine.</text>
        <dbReference type="EC" id="2.7.13.3"/>
    </reaction>
</comment>
<comment type="caution">
    <text evidence="13">The sequence shown here is derived from an EMBL/GenBank/DDBJ whole genome shotgun (WGS) entry which is preliminary data.</text>
</comment>
<dbReference type="InterPro" id="IPR011006">
    <property type="entry name" value="CheY-like_superfamily"/>
</dbReference>
<dbReference type="EMBL" id="SJPW01000008">
    <property type="protein sequence ID" value="TWU46132.1"/>
    <property type="molecule type" value="Genomic_DNA"/>
</dbReference>
<proteinExistence type="predicted"/>
<dbReference type="AlphaFoldDB" id="A0A5C6EAZ4"/>
<dbReference type="InterPro" id="IPR004358">
    <property type="entry name" value="Sig_transdc_His_kin-like_C"/>
</dbReference>
<feature type="modified residue" description="4-aspartylphosphate" evidence="9">
    <location>
        <position position="55"/>
    </location>
</feature>
<dbReference type="InterPro" id="IPR001789">
    <property type="entry name" value="Sig_transdc_resp-reg_receiver"/>
</dbReference>
<dbReference type="Gene3D" id="3.30.565.10">
    <property type="entry name" value="Histidine kinase-like ATPase, C-terminal domain"/>
    <property type="match status" value="1"/>
</dbReference>
<dbReference type="InterPro" id="IPR005467">
    <property type="entry name" value="His_kinase_dom"/>
</dbReference>
<dbReference type="Proteomes" id="UP000318288">
    <property type="component" value="Unassembled WGS sequence"/>
</dbReference>
<dbReference type="CDD" id="cd00075">
    <property type="entry name" value="HATPase"/>
    <property type="match status" value="1"/>
</dbReference>
<dbReference type="PANTHER" id="PTHR43065:SF10">
    <property type="entry name" value="PEROXIDE STRESS-ACTIVATED HISTIDINE KINASE MAK3"/>
    <property type="match status" value="1"/>
</dbReference>
<keyword evidence="8" id="KW-0902">Two-component regulatory system</keyword>
<evidence type="ECO:0000313" key="13">
    <source>
        <dbReference type="EMBL" id="TWU46132.1"/>
    </source>
</evidence>
<dbReference type="InterPro" id="IPR003661">
    <property type="entry name" value="HisK_dim/P_dom"/>
</dbReference>
<evidence type="ECO:0000256" key="6">
    <source>
        <dbReference type="ARBA" id="ARBA00022777"/>
    </source>
</evidence>
<evidence type="ECO:0000313" key="14">
    <source>
        <dbReference type="Proteomes" id="UP000318288"/>
    </source>
</evidence>
<keyword evidence="5" id="KW-0547">Nucleotide-binding</keyword>
<protein>
    <recommendedName>
        <fullName evidence="2">histidine kinase</fullName>
        <ecNumber evidence="2">2.7.13.3</ecNumber>
    </recommendedName>
</protein>
<dbReference type="Pfam" id="PF00512">
    <property type="entry name" value="HisKA"/>
    <property type="match status" value="1"/>
</dbReference>
<dbReference type="PROSITE" id="PS50109">
    <property type="entry name" value="HIS_KIN"/>
    <property type="match status" value="1"/>
</dbReference>
<keyword evidence="3 9" id="KW-0597">Phosphoprotein</keyword>
<dbReference type="SUPFAM" id="SSF52172">
    <property type="entry name" value="CheY-like"/>
    <property type="match status" value="1"/>
</dbReference>
<dbReference type="EC" id="2.7.13.3" evidence="2"/>
<dbReference type="InterPro" id="IPR003594">
    <property type="entry name" value="HATPase_dom"/>
</dbReference>
<name>A0A5C6EAZ4_9BACT</name>
<evidence type="ECO:0000259" key="12">
    <source>
        <dbReference type="PROSITE" id="PS50112"/>
    </source>
</evidence>
<dbReference type="Pfam" id="PF08448">
    <property type="entry name" value="PAS_4"/>
    <property type="match status" value="1"/>
</dbReference>
<dbReference type="InterPro" id="IPR013656">
    <property type="entry name" value="PAS_4"/>
</dbReference>
<dbReference type="SUPFAM" id="SSF47384">
    <property type="entry name" value="Homodimeric domain of signal transducing histidine kinase"/>
    <property type="match status" value="1"/>
</dbReference>
<evidence type="ECO:0000256" key="8">
    <source>
        <dbReference type="ARBA" id="ARBA00023012"/>
    </source>
</evidence>
<evidence type="ECO:0000256" key="3">
    <source>
        <dbReference type="ARBA" id="ARBA00022553"/>
    </source>
</evidence>
<dbReference type="Pfam" id="PF02518">
    <property type="entry name" value="HATPase_c"/>
    <property type="match status" value="1"/>
</dbReference>
<evidence type="ECO:0000256" key="5">
    <source>
        <dbReference type="ARBA" id="ARBA00022741"/>
    </source>
</evidence>
<dbReference type="RefSeq" id="WP_146461823.1">
    <property type="nucleotide sequence ID" value="NZ_SJPW01000008.1"/>
</dbReference>
<evidence type="ECO:0000256" key="7">
    <source>
        <dbReference type="ARBA" id="ARBA00022840"/>
    </source>
</evidence>
<dbReference type="OrthoDB" id="236031at2"/>
<dbReference type="CDD" id="cd00130">
    <property type="entry name" value="PAS"/>
    <property type="match status" value="1"/>
</dbReference>
<dbReference type="SUPFAM" id="SSF55874">
    <property type="entry name" value="ATPase domain of HSP90 chaperone/DNA topoisomerase II/histidine kinase"/>
    <property type="match status" value="1"/>
</dbReference>
<keyword evidence="7" id="KW-0067">ATP-binding</keyword>
<feature type="domain" description="PAS" evidence="12">
    <location>
        <begin position="132"/>
        <end position="203"/>
    </location>
</feature>
<dbReference type="CDD" id="cd00156">
    <property type="entry name" value="REC"/>
    <property type="match status" value="1"/>
</dbReference>
<dbReference type="GO" id="GO:0000155">
    <property type="term" value="F:phosphorelay sensor kinase activity"/>
    <property type="evidence" value="ECO:0007669"/>
    <property type="project" value="InterPro"/>
</dbReference>
<dbReference type="NCBIfam" id="TIGR00229">
    <property type="entry name" value="sensory_box"/>
    <property type="match status" value="1"/>
</dbReference>
<evidence type="ECO:0000259" key="10">
    <source>
        <dbReference type="PROSITE" id="PS50109"/>
    </source>
</evidence>
<dbReference type="SMART" id="SM00091">
    <property type="entry name" value="PAS"/>
    <property type="match status" value="1"/>
</dbReference>
<dbReference type="InterPro" id="IPR036097">
    <property type="entry name" value="HisK_dim/P_sf"/>
</dbReference>
<gene>
    <name evidence="13" type="primary">gchK</name>
    <name evidence="13" type="ORF">Poly51_55270</name>
</gene>
<dbReference type="Gene3D" id="1.10.287.130">
    <property type="match status" value="1"/>
</dbReference>
<dbReference type="InterPro" id="IPR035965">
    <property type="entry name" value="PAS-like_dom_sf"/>
</dbReference>
<keyword evidence="14" id="KW-1185">Reference proteome</keyword>
<dbReference type="PANTHER" id="PTHR43065">
    <property type="entry name" value="SENSOR HISTIDINE KINASE"/>
    <property type="match status" value="1"/>
</dbReference>
<keyword evidence="6 13" id="KW-0418">Kinase</keyword>
<reference evidence="13 14" key="1">
    <citation type="submission" date="2019-02" db="EMBL/GenBank/DDBJ databases">
        <title>Deep-cultivation of Planctomycetes and their phenomic and genomic characterization uncovers novel biology.</title>
        <authorList>
            <person name="Wiegand S."/>
            <person name="Jogler M."/>
            <person name="Boedeker C."/>
            <person name="Pinto D."/>
            <person name="Vollmers J."/>
            <person name="Rivas-Marin E."/>
            <person name="Kohn T."/>
            <person name="Peeters S.H."/>
            <person name="Heuer A."/>
            <person name="Rast P."/>
            <person name="Oberbeckmann S."/>
            <person name="Bunk B."/>
            <person name="Jeske O."/>
            <person name="Meyerdierks A."/>
            <person name="Storesund J.E."/>
            <person name="Kallscheuer N."/>
            <person name="Luecker S."/>
            <person name="Lage O.M."/>
            <person name="Pohl T."/>
            <person name="Merkel B.J."/>
            <person name="Hornburger P."/>
            <person name="Mueller R.-W."/>
            <person name="Bruemmer F."/>
            <person name="Labrenz M."/>
            <person name="Spormann A.M."/>
            <person name="Op Den Camp H."/>
            <person name="Overmann J."/>
            <person name="Amann R."/>
            <person name="Jetten M.S.M."/>
            <person name="Mascher T."/>
            <person name="Medema M.H."/>
            <person name="Devos D.P."/>
            <person name="Kaster A.-K."/>
            <person name="Ovreas L."/>
            <person name="Rohde M."/>
            <person name="Galperin M.Y."/>
            <person name="Jogler C."/>
        </authorList>
    </citation>
    <scope>NUCLEOTIDE SEQUENCE [LARGE SCALE GENOMIC DNA]</scope>
    <source>
        <strain evidence="13 14">Poly51</strain>
    </source>
</reference>
<dbReference type="SMART" id="SM00448">
    <property type="entry name" value="REC"/>
    <property type="match status" value="1"/>
</dbReference>
<evidence type="ECO:0000256" key="4">
    <source>
        <dbReference type="ARBA" id="ARBA00022679"/>
    </source>
</evidence>
<dbReference type="SMART" id="SM00388">
    <property type="entry name" value="HisKA"/>
    <property type="match status" value="1"/>
</dbReference>
<dbReference type="InterPro" id="IPR036890">
    <property type="entry name" value="HATPase_C_sf"/>
</dbReference>